<dbReference type="FunFam" id="3.40.50.12390:FF:000003">
    <property type="entry name" value="5'-3' exoribonuclease"/>
    <property type="match status" value="1"/>
</dbReference>
<dbReference type="Proteomes" id="UP000261620">
    <property type="component" value="Unplaced"/>
</dbReference>
<evidence type="ECO:0000256" key="2">
    <source>
        <dbReference type="ARBA" id="ARBA00013845"/>
    </source>
</evidence>
<evidence type="ECO:0000256" key="10">
    <source>
        <dbReference type="ARBA" id="ARBA00022833"/>
    </source>
</evidence>
<dbReference type="Pfam" id="PF03159">
    <property type="entry name" value="XRN_N"/>
    <property type="match status" value="1"/>
</dbReference>
<protein>
    <recommendedName>
        <fullName evidence="2">5'-3' exoribonuclease 2</fullName>
    </recommendedName>
</protein>
<keyword evidence="4" id="KW-0698">rRNA processing</keyword>
<dbReference type="AlphaFoldDB" id="A0A3Q3XBK8"/>
<keyword evidence="5" id="KW-0507">mRNA processing</keyword>
<accession>A0A3Q3XBK8</accession>
<dbReference type="PANTHER" id="PTHR12341">
    <property type="entry name" value="5'-&gt;3' EXORIBONUCLEASE"/>
    <property type="match status" value="1"/>
</dbReference>
<evidence type="ECO:0000256" key="13">
    <source>
        <dbReference type="PROSITE-ProRule" id="PRU00047"/>
    </source>
</evidence>
<sequence>MGVPAFFRWLSRKYPSIIVHCVEEKGKECNGVRIPVDTTRPNPNEVEFDNLYLDMNGIIHPCTHPEDKPAPKNEDEMMVAIFEYIDRLFNIVRPRRVLYMAIDGVAPRAKMNQQRSRRFRASKEGVEMVEEKNRIREEIVQRGGYVPPEEIKERFDSNCITPGTEFMDNLAKCLRYYIADRLSNDPGWKNITVFLSDASVPGEGEHKIMDFIRRQRAQPNHDPNTHHCLCGADADLIMLGLATHEPNFTIIREEFKPNKPRPCALCGQMGHEIKDCQGVAREKQGESPCLSCFQYLARELTMASLPFPFDFERSVDDWVFMCFFVGNDFLPHLPSLEIREGAIDRLVNIYKDVVHKTSGYLTENGFVKLERVEMIMQAVGVAEDNIFKKRKEDDESFKRRMKEKRKRMKTEQQGPAFLTTGQFAPQALGRGYRPQAVQNARHQAYDMRMQSSEQHNRNAAQSLKAAMRNGGNSSAGPSNSTDSRGMKRKAEDSDSEPEPEDNVRHHESSTNGKSEPLSRPLVAGCTRPYL</sequence>
<keyword evidence="17" id="KW-1185">Reference proteome</keyword>
<evidence type="ECO:0000256" key="14">
    <source>
        <dbReference type="SAM" id="MobiDB-lite"/>
    </source>
</evidence>
<keyword evidence="9" id="KW-0378">Hydrolase</keyword>
<dbReference type="GO" id="GO:0006364">
    <property type="term" value="P:rRNA processing"/>
    <property type="evidence" value="ECO:0007669"/>
    <property type="project" value="UniProtKB-KW"/>
</dbReference>
<dbReference type="GO" id="GO:0006353">
    <property type="term" value="P:DNA-templated transcription termination"/>
    <property type="evidence" value="ECO:0007669"/>
    <property type="project" value="UniProtKB-KW"/>
</dbReference>
<keyword evidence="3" id="KW-0805">Transcription regulation</keyword>
<dbReference type="GO" id="GO:0006397">
    <property type="term" value="P:mRNA processing"/>
    <property type="evidence" value="ECO:0007669"/>
    <property type="project" value="UniProtKB-KW"/>
</dbReference>
<keyword evidence="3" id="KW-0806">Transcription termination</keyword>
<evidence type="ECO:0000256" key="7">
    <source>
        <dbReference type="ARBA" id="ARBA00022723"/>
    </source>
</evidence>
<keyword evidence="10" id="KW-0862">Zinc</keyword>
<dbReference type="InterPro" id="IPR027073">
    <property type="entry name" value="5_3_exoribonuclease"/>
</dbReference>
<keyword evidence="11" id="KW-0269">Exonuclease</keyword>
<dbReference type="InterPro" id="IPR004859">
    <property type="entry name" value="Xrn1_N"/>
</dbReference>
<keyword evidence="7" id="KW-0479">Metal-binding</keyword>
<keyword evidence="12" id="KW-0175">Coiled coil</keyword>
<feature type="compositionally biased region" description="Polar residues" evidence="14">
    <location>
        <begin position="449"/>
        <end position="461"/>
    </location>
</feature>
<evidence type="ECO:0000313" key="17">
    <source>
        <dbReference type="Proteomes" id="UP000261620"/>
    </source>
</evidence>
<reference evidence="16" key="1">
    <citation type="submission" date="2025-08" db="UniProtKB">
        <authorList>
            <consortium name="Ensembl"/>
        </authorList>
    </citation>
    <scope>IDENTIFICATION</scope>
</reference>
<evidence type="ECO:0000256" key="1">
    <source>
        <dbReference type="ARBA" id="ARBA00006994"/>
    </source>
</evidence>
<evidence type="ECO:0000259" key="15">
    <source>
        <dbReference type="PROSITE" id="PS50158"/>
    </source>
</evidence>
<comment type="similarity">
    <text evidence="1">Belongs to the 5'-3' exonuclease family. XRN2/RAT1 subfamily.</text>
</comment>
<dbReference type="PANTHER" id="PTHR12341:SF41">
    <property type="entry name" value="5'-3' EXORIBONUCLEASE 2"/>
    <property type="match status" value="1"/>
</dbReference>
<dbReference type="GO" id="GO:0003723">
    <property type="term" value="F:RNA binding"/>
    <property type="evidence" value="ECO:0007669"/>
    <property type="project" value="TreeGrafter"/>
</dbReference>
<proteinExistence type="inferred from homology"/>
<dbReference type="FunFam" id="3.40.50.12390:FF:000001">
    <property type="entry name" value="5'-3' exoribonuclease"/>
    <property type="match status" value="1"/>
</dbReference>
<evidence type="ECO:0000256" key="11">
    <source>
        <dbReference type="ARBA" id="ARBA00022839"/>
    </source>
</evidence>
<dbReference type="InterPro" id="IPR041412">
    <property type="entry name" value="Xrn1_helical"/>
</dbReference>
<organism evidence="16 17">
    <name type="scientific">Mola mola</name>
    <name type="common">Ocean sunfish</name>
    <name type="synonym">Tetraodon mola</name>
    <dbReference type="NCBI Taxonomy" id="94237"/>
    <lineage>
        <taxon>Eukaryota</taxon>
        <taxon>Metazoa</taxon>
        <taxon>Chordata</taxon>
        <taxon>Craniata</taxon>
        <taxon>Vertebrata</taxon>
        <taxon>Euteleostomi</taxon>
        <taxon>Actinopterygii</taxon>
        <taxon>Neopterygii</taxon>
        <taxon>Teleostei</taxon>
        <taxon>Neoteleostei</taxon>
        <taxon>Acanthomorphata</taxon>
        <taxon>Eupercaria</taxon>
        <taxon>Tetraodontiformes</taxon>
        <taxon>Molidae</taxon>
        <taxon>Mola</taxon>
    </lineage>
</organism>
<dbReference type="PROSITE" id="PS50158">
    <property type="entry name" value="ZF_CCHC"/>
    <property type="match status" value="1"/>
</dbReference>
<feature type="domain" description="CCHC-type" evidence="15">
    <location>
        <begin position="263"/>
        <end position="276"/>
    </location>
</feature>
<evidence type="ECO:0000256" key="8">
    <source>
        <dbReference type="ARBA" id="ARBA00022771"/>
    </source>
</evidence>
<evidence type="ECO:0000313" key="16">
    <source>
        <dbReference type="Ensembl" id="ENSMMOP00000023109.1"/>
    </source>
</evidence>
<keyword evidence="3" id="KW-0804">Transcription</keyword>
<feature type="compositionally biased region" description="Basic residues" evidence="14">
    <location>
        <begin position="399"/>
        <end position="408"/>
    </location>
</feature>
<reference evidence="16" key="2">
    <citation type="submission" date="2025-09" db="UniProtKB">
        <authorList>
            <consortium name="Ensembl"/>
        </authorList>
    </citation>
    <scope>IDENTIFICATION</scope>
</reference>
<dbReference type="Ensembl" id="ENSMMOT00000023494.1">
    <property type="protein sequence ID" value="ENSMMOP00000023109.1"/>
    <property type="gene ID" value="ENSMMOG00000017576.1"/>
</dbReference>
<evidence type="ECO:0000256" key="6">
    <source>
        <dbReference type="ARBA" id="ARBA00022722"/>
    </source>
</evidence>
<evidence type="ECO:0000256" key="9">
    <source>
        <dbReference type="ARBA" id="ARBA00022801"/>
    </source>
</evidence>
<dbReference type="CDD" id="cd18673">
    <property type="entry name" value="PIN_XRN1-2-like"/>
    <property type="match status" value="1"/>
</dbReference>
<evidence type="ECO:0000256" key="3">
    <source>
        <dbReference type="ARBA" id="ARBA00022472"/>
    </source>
</evidence>
<dbReference type="Gene3D" id="3.40.50.12390">
    <property type="match status" value="2"/>
</dbReference>
<dbReference type="Pfam" id="PF17846">
    <property type="entry name" value="XRN_M"/>
    <property type="match status" value="1"/>
</dbReference>
<evidence type="ECO:0000256" key="12">
    <source>
        <dbReference type="ARBA" id="ARBA00023054"/>
    </source>
</evidence>
<evidence type="ECO:0000256" key="5">
    <source>
        <dbReference type="ARBA" id="ARBA00022664"/>
    </source>
</evidence>
<dbReference type="GO" id="GO:0000956">
    <property type="term" value="P:nuclear-transcribed mRNA catabolic process"/>
    <property type="evidence" value="ECO:0007669"/>
    <property type="project" value="TreeGrafter"/>
</dbReference>
<feature type="region of interest" description="Disordered" evidence="14">
    <location>
        <begin position="449"/>
        <end position="530"/>
    </location>
</feature>
<name>A0A3Q3XBK8_MOLML</name>
<dbReference type="GO" id="GO:0005634">
    <property type="term" value="C:nucleus"/>
    <property type="evidence" value="ECO:0007669"/>
    <property type="project" value="TreeGrafter"/>
</dbReference>
<feature type="region of interest" description="Disordered" evidence="14">
    <location>
        <begin position="394"/>
        <end position="416"/>
    </location>
</feature>
<evidence type="ECO:0000256" key="4">
    <source>
        <dbReference type="ARBA" id="ARBA00022552"/>
    </source>
</evidence>
<keyword evidence="6" id="KW-0540">Nuclease</keyword>
<dbReference type="GO" id="GO:0008270">
    <property type="term" value="F:zinc ion binding"/>
    <property type="evidence" value="ECO:0007669"/>
    <property type="project" value="UniProtKB-KW"/>
</dbReference>
<feature type="compositionally biased region" description="Low complexity" evidence="14">
    <location>
        <begin position="469"/>
        <end position="480"/>
    </location>
</feature>
<dbReference type="InterPro" id="IPR001878">
    <property type="entry name" value="Znf_CCHC"/>
</dbReference>
<dbReference type="GO" id="GO:0004534">
    <property type="term" value="F:5'-3' RNA exonuclease activity"/>
    <property type="evidence" value="ECO:0007669"/>
    <property type="project" value="TreeGrafter"/>
</dbReference>
<keyword evidence="8 13" id="KW-0863">Zinc-finger</keyword>